<comment type="caution">
    <text evidence="3">The sequence shown here is derived from an EMBL/GenBank/DDBJ whole genome shotgun (WGS) entry which is preliminary data.</text>
</comment>
<evidence type="ECO:0000259" key="1">
    <source>
        <dbReference type="Pfam" id="PF07171"/>
    </source>
</evidence>
<feature type="domain" description="Microcystin LR degradation protein MlrC N-terminal" evidence="2">
    <location>
        <begin position="4"/>
        <end position="289"/>
    </location>
</feature>
<dbReference type="InterPro" id="IPR010799">
    <property type="entry name" value="MlrC_C"/>
</dbReference>
<evidence type="ECO:0000313" key="4">
    <source>
        <dbReference type="Proteomes" id="UP001501508"/>
    </source>
</evidence>
<sequence>MKKRIALLGIYHETNTFSRQPTTLQHFQTGFWLEGKAILDEYRGAHHEISGIIEVIEGQPGYELVPVFYAYATPSGMVAREAFETILERLLTLFEQYGPYDGVIVVPHGAGVAEGYPDMDGHWLDVVRKKAGPDMPIVGTLDPHANLSPLMVAATNGLFPYQTNPHIDQAKVGRRAAQMIIEMLSEGKKFTHRLVQLSVAISIEQQYTSESPCLDLLQLAGKVKTEFGLYAVNLLLGFPYADVEELGSAFTMISEVGKGNEKAAERSLRAFVADHLQSYNGKKRRIEDLIPEFDGMEKPILLLDMGDNVGGGSSAQSTHLLEALDAAGLPGTFICVFDPEAVRLLSETGEMPAGLMIGESRYTVHPESFRLIEGKFEELTPKHGGFVHYDMGPSVILKTVTGQTVMLTSMRTVPFSLQQLLAFDLAPESFNFIVAKGVNAPIAAYKDVCKHLVKVDTPGDTSADMTRFEFHNRRKPLFPFEIPEREMI</sequence>
<accession>A0ABP8M6Z7</accession>
<dbReference type="Pfam" id="PF07364">
    <property type="entry name" value="DUF1485"/>
    <property type="match status" value="1"/>
</dbReference>
<gene>
    <name evidence="3" type="ORF">GCM10023091_34800</name>
</gene>
<feature type="domain" description="Microcystin LR degradation protein MlrC C-terminal" evidence="1">
    <location>
        <begin position="302"/>
        <end position="472"/>
    </location>
</feature>
<dbReference type="Proteomes" id="UP001501508">
    <property type="component" value="Unassembled WGS sequence"/>
</dbReference>
<organism evidence="3 4">
    <name type="scientific">Ravibacter arvi</name>
    <dbReference type="NCBI Taxonomy" id="2051041"/>
    <lineage>
        <taxon>Bacteria</taxon>
        <taxon>Pseudomonadati</taxon>
        <taxon>Bacteroidota</taxon>
        <taxon>Cytophagia</taxon>
        <taxon>Cytophagales</taxon>
        <taxon>Spirosomataceae</taxon>
        <taxon>Ravibacter</taxon>
    </lineage>
</organism>
<evidence type="ECO:0000313" key="3">
    <source>
        <dbReference type="EMBL" id="GAA4444518.1"/>
    </source>
</evidence>
<keyword evidence="4" id="KW-1185">Reference proteome</keyword>
<dbReference type="Pfam" id="PF07171">
    <property type="entry name" value="MlrC_C"/>
    <property type="match status" value="1"/>
</dbReference>
<evidence type="ECO:0000259" key="2">
    <source>
        <dbReference type="Pfam" id="PF07364"/>
    </source>
</evidence>
<dbReference type="InterPro" id="IPR015995">
    <property type="entry name" value="MlrC_N"/>
</dbReference>
<reference evidence="4" key="1">
    <citation type="journal article" date="2019" name="Int. J. Syst. Evol. Microbiol.">
        <title>The Global Catalogue of Microorganisms (GCM) 10K type strain sequencing project: providing services to taxonomists for standard genome sequencing and annotation.</title>
        <authorList>
            <consortium name="The Broad Institute Genomics Platform"/>
            <consortium name="The Broad Institute Genome Sequencing Center for Infectious Disease"/>
            <person name="Wu L."/>
            <person name="Ma J."/>
        </authorList>
    </citation>
    <scope>NUCLEOTIDE SEQUENCE [LARGE SCALE GENOMIC DNA]</scope>
    <source>
        <strain evidence="4">JCM 31920</strain>
    </source>
</reference>
<dbReference type="RefSeq" id="WP_345031545.1">
    <property type="nucleotide sequence ID" value="NZ_BAABEY010000032.1"/>
</dbReference>
<name>A0ABP8M6Z7_9BACT</name>
<protein>
    <submittedName>
        <fullName evidence="3">M81 family metallopeptidase</fullName>
    </submittedName>
</protein>
<dbReference type="EMBL" id="BAABEY010000032">
    <property type="protein sequence ID" value="GAA4444518.1"/>
    <property type="molecule type" value="Genomic_DNA"/>
</dbReference>
<proteinExistence type="predicted"/>